<dbReference type="GeneID" id="95391650"/>
<comment type="caution">
    <text evidence="1">The sequence shown here is derived from an EMBL/GenBank/DDBJ whole genome shotgun (WGS) entry which is preliminary data.</text>
</comment>
<dbReference type="RefSeq" id="WP_183652795.1">
    <property type="nucleotide sequence ID" value="NZ_BAAAXX010000021.1"/>
</dbReference>
<name>A0A7W5V2U4_9ACTN</name>
<gene>
    <name evidence="1" type="ORF">FHR33_005326</name>
</gene>
<reference evidence="1 2" key="1">
    <citation type="submission" date="2020-08" db="EMBL/GenBank/DDBJ databases">
        <title>Sequencing the genomes of 1000 actinobacteria strains.</title>
        <authorList>
            <person name="Klenk H.-P."/>
        </authorList>
    </citation>
    <scope>NUCLEOTIDE SEQUENCE [LARGE SCALE GENOMIC DNA]</scope>
    <source>
        <strain evidence="1 2">DSM 44320</strain>
    </source>
</reference>
<accession>A0A7W5V2U4</accession>
<proteinExistence type="predicted"/>
<keyword evidence="2" id="KW-1185">Reference proteome</keyword>
<sequence>MEQAVDDFFAKCGRRRRKLEPIWRPWVEARVAEDGVSVLDRIEVGIPPCPEDQATRDRLHTMRAMYGLRRR</sequence>
<dbReference type="Proteomes" id="UP000579945">
    <property type="component" value="Unassembled WGS sequence"/>
</dbReference>
<dbReference type="EMBL" id="JACIBV010000001">
    <property type="protein sequence ID" value="MBB3729466.1"/>
    <property type="molecule type" value="Genomic_DNA"/>
</dbReference>
<organism evidence="1 2">
    <name type="scientific">Nonomuraea dietziae</name>
    <dbReference type="NCBI Taxonomy" id="65515"/>
    <lineage>
        <taxon>Bacteria</taxon>
        <taxon>Bacillati</taxon>
        <taxon>Actinomycetota</taxon>
        <taxon>Actinomycetes</taxon>
        <taxon>Streptosporangiales</taxon>
        <taxon>Streptosporangiaceae</taxon>
        <taxon>Nonomuraea</taxon>
    </lineage>
</organism>
<protein>
    <submittedName>
        <fullName evidence="1">Uncharacterized protein</fullName>
    </submittedName>
</protein>
<evidence type="ECO:0000313" key="2">
    <source>
        <dbReference type="Proteomes" id="UP000579945"/>
    </source>
</evidence>
<evidence type="ECO:0000313" key="1">
    <source>
        <dbReference type="EMBL" id="MBB3729466.1"/>
    </source>
</evidence>
<dbReference type="AlphaFoldDB" id="A0A7W5V2U4"/>